<evidence type="ECO:0000313" key="3">
    <source>
        <dbReference type="EMBL" id="RGD62492.1"/>
    </source>
</evidence>
<gene>
    <name evidence="3" type="primary">sufD</name>
    <name evidence="3" type="ORF">DR950_36290</name>
</gene>
<reference evidence="3 4" key="1">
    <citation type="submission" date="2018-08" db="EMBL/GenBank/DDBJ databases">
        <title>Diversity &amp; Physiological Properties of Lignin-Decomposing Actinobacteria from Soil.</title>
        <authorList>
            <person name="Roh S.G."/>
            <person name="Kim S.B."/>
        </authorList>
    </citation>
    <scope>NUCLEOTIDE SEQUENCE [LARGE SCALE GENOMIC DNA]</scope>
    <source>
        <strain evidence="3 4">MMS17-GH009</strain>
    </source>
</reference>
<dbReference type="PANTHER" id="PTHR43575:SF1">
    <property type="entry name" value="PROTEIN ABCI7, CHLOROPLASTIC"/>
    <property type="match status" value="1"/>
</dbReference>
<dbReference type="InterPro" id="IPR055346">
    <property type="entry name" value="Fe-S_cluster_assembly_SufBD"/>
</dbReference>
<proteinExistence type="inferred from homology"/>
<dbReference type="Proteomes" id="UP000263377">
    <property type="component" value="Unassembled WGS sequence"/>
</dbReference>
<evidence type="ECO:0000256" key="1">
    <source>
        <dbReference type="ARBA" id="ARBA00043967"/>
    </source>
</evidence>
<keyword evidence="4" id="KW-1185">Reference proteome</keyword>
<sequence length="394" mass="41892">MELPDEQLAAGHAGGDVLALSTIHRFTSLDVDAFEVPKGREEDWRFTPLWRLNGLHDGTAVHRDNGLYSGPARLESGVRVEVVASGAGVDDPRIGSAVAPADRVAAQAWRSHTHALLVTVPPDTIATEPVVVGVTGPGEGTAAYGHVTIRAGRFSKATVVVTYTGSGTFADNVELVVEESADLAVVVLHEWSPDAVHVSAHHTSLGHHAKLKLTTVSLGGAVVRVSPTLTFEAPGADAELAGLVFSKAGQHIEHRPVADHTGPHCTSRVNYKCAVHGRDSRSVWIGNAFIRSAAKGTDTYVANRNILLSAGARADAVPNLEIEIGDIVGAGHASATGRFEDDQLFYLMSRGIDENEARHLVLRGFFREIIAKIGIPEVEDRVLGTIEGELDRLS</sequence>
<dbReference type="NCBIfam" id="TIGR01981">
    <property type="entry name" value="sufD"/>
    <property type="match status" value="1"/>
</dbReference>
<dbReference type="EMBL" id="QVIG01000001">
    <property type="protein sequence ID" value="RGD62492.1"/>
    <property type="molecule type" value="Genomic_DNA"/>
</dbReference>
<dbReference type="InterPro" id="IPR011542">
    <property type="entry name" value="SUF_FeS_clus_asmbl_SufD"/>
</dbReference>
<comment type="similarity">
    <text evidence="1">Belongs to the iron-sulfur cluster assembly SufBD family.</text>
</comment>
<accession>A0A373A498</accession>
<comment type="caution">
    <text evidence="3">The sequence shown here is derived from an EMBL/GenBank/DDBJ whole genome shotgun (WGS) entry which is preliminary data.</text>
</comment>
<dbReference type="InterPro" id="IPR037284">
    <property type="entry name" value="SUF_FeS_clus_asmbl_SufBD_sf"/>
</dbReference>
<dbReference type="SUPFAM" id="SSF101960">
    <property type="entry name" value="Stabilizer of iron transporter SufD"/>
    <property type="match status" value="1"/>
</dbReference>
<dbReference type="AlphaFoldDB" id="A0A373A498"/>
<dbReference type="Pfam" id="PF01458">
    <property type="entry name" value="SUFBD_core"/>
    <property type="match status" value="1"/>
</dbReference>
<feature type="domain" description="SUF system FeS cluster assembly SufBD core" evidence="2">
    <location>
        <begin position="138"/>
        <end position="365"/>
    </location>
</feature>
<dbReference type="RefSeq" id="WP_117490996.1">
    <property type="nucleotide sequence ID" value="NZ_QVIG01000001.1"/>
</dbReference>
<dbReference type="PANTHER" id="PTHR43575">
    <property type="entry name" value="PROTEIN ABCI7, CHLOROPLASTIC"/>
    <property type="match status" value="1"/>
</dbReference>
<evidence type="ECO:0000259" key="2">
    <source>
        <dbReference type="Pfam" id="PF01458"/>
    </source>
</evidence>
<dbReference type="GO" id="GO:0016226">
    <property type="term" value="P:iron-sulfur cluster assembly"/>
    <property type="evidence" value="ECO:0007669"/>
    <property type="project" value="InterPro"/>
</dbReference>
<protein>
    <submittedName>
        <fullName evidence="3">Fe-S cluster assembly protein SufD</fullName>
    </submittedName>
</protein>
<dbReference type="InterPro" id="IPR000825">
    <property type="entry name" value="SUF_FeS_clus_asmbl_SufBD_core"/>
</dbReference>
<organism evidence="3 4">
    <name type="scientific">Kitasatospora xanthocidica</name>
    <dbReference type="NCBI Taxonomy" id="83382"/>
    <lineage>
        <taxon>Bacteria</taxon>
        <taxon>Bacillati</taxon>
        <taxon>Actinomycetota</taxon>
        <taxon>Actinomycetes</taxon>
        <taxon>Kitasatosporales</taxon>
        <taxon>Streptomycetaceae</taxon>
        <taxon>Kitasatospora</taxon>
    </lineage>
</organism>
<name>A0A373A498_9ACTN</name>
<evidence type="ECO:0000313" key="4">
    <source>
        <dbReference type="Proteomes" id="UP000263377"/>
    </source>
</evidence>